<feature type="region of interest" description="Disordered" evidence="9">
    <location>
        <begin position="436"/>
        <end position="466"/>
    </location>
</feature>
<dbReference type="EC" id="2.7.11.1" evidence="1"/>
<feature type="domain" description="Protein kinase" evidence="10">
    <location>
        <begin position="35"/>
        <end position="419"/>
    </location>
</feature>
<name>A0A6A5XJC4_9PLEO</name>
<evidence type="ECO:0000256" key="3">
    <source>
        <dbReference type="ARBA" id="ARBA00022679"/>
    </source>
</evidence>
<evidence type="ECO:0000256" key="6">
    <source>
        <dbReference type="ARBA" id="ARBA00022840"/>
    </source>
</evidence>
<protein>
    <recommendedName>
        <fullName evidence="1">non-specific serine/threonine protein kinase</fullName>
        <ecNumber evidence="1">2.7.11.1</ecNumber>
    </recommendedName>
</protein>
<dbReference type="PANTHER" id="PTHR47634:SF9">
    <property type="entry name" value="PROTEIN KINASE DOMAIN-CONTAINING PROTEIN-RELATED"/>
    <property type="match status" value="1"/>
</dbReference>
<keyword evidence="6" id="KW-0067">ATP-binding</keyword>
<gene>
    <name evidence="11" type="ORF">BU24DRAFT_484842</name>
</gene>
<dbReference type="AlphaFoldDB" id="A0A6A5XJC4"/>
<dbReference type="GO" id="GO:0005524">
    <property type="term" value="F:ATP binding"/>
    <property type="evidence" value="ECO:0007669"/>
    <property type="project" value="UniProtKB-KW"/>
</dbReference>
<feature type="compositionally biased region" description="Acidic residues" evidence="9">
    <location>
        <begin position="439"/>
        <end position="450"/>
    </location>
</feature>
<comment type="catalytic activity">
    <reaction evidence="8">
        <text>L-seryl-[protein] + ATP = O-phospho-L-seryl-[protein] + ADP + H(+)</text>
        <dbReference type="Rhea" id="RHEA:17989"/>
        <dbReference type="Rhea" id="RHEA-COMP:9863"/>
        <dbReference type="Rhea" id="RHEA-COMP:11604"/>
        <dbReference type="ChEBI" id="CHEBI:15378"/>
        <dbReference type="ChEBI" id="CHEBI:29999"/>
        <dbReference type="ChEBI" id="CHEBI:30616"/>
        <dbReference type="ChEBI" id="CHEBI:83421"/>
        <dbReference type="ChEBI" id="CHEBI:456216"/>
        <dbReference type="EC" id="2.7.11.1"/>
    </reaction>
</comment>
<keyword evidence="3" id="KW-0808">Transferase</keyword>
<dbReference type="InterPro" id="IPR051334">
    <property type="entry name" value="SRPK"/>
</dbReference>
<dbReference type="RefSeq" id="XP_033381270.1">
    <property type="nucleotide sequence ID" value="XM_033533364.1"/>
</dbReference>
<dbReference type="GeneID" id="54290761"/>
<comment type="catalytic activity">
    <reaction evidence="7">
        <text>L-threonyl-[protein] + ATP = O-phospho-L-threonyl-[protein] + ADP + H(+)</text>
        <dbReference type="Rhea" id="RHEA:46608"/>
        <dbReference type="Rhea" id="RHEA-COMP:11060"/>
        <dbReference type="Rhea" id="RHEA-COMP:11605"/>
        <dbReference type="ChEBI" id="CHEBI:15378"/>
        <dbReference type="ChEBI" id="CHEBI:30013"/>
        <dbReference type="ChEBI" id="CHEBI:30616"/>
        <dbReference type="ChEBI" id="CHEBI:61977"/>
        <dbReference type="ChEBI" id="CHEBI:456216"/>
        <dbReference type="EC" id="2.7.11.1"/>
    </reaction>
</comment>
<dbReference type="Gene3D" id="1.10.510.10">
    <property type="entry name" value="Transferase(Phosphotransferase) domain 1"/>
    <property type="match status" value="1"/>
</dbReference>
<dbReference type="SUPFAM" id="SSF56112">
    <property type="entry name" value="Protein kinase-like (PK-like)"/>
    <property type="match status" value="1"/>
</dbReference>
<dbReference type="OrthoDB" id="5979581at2759"/>
<evidence type="ECO:0000256" key="5">
    <source>
        <dbReference type="ARBA" id="ARBA00022777"/>
    </source>
</evidence>
<keyword evidence="4" id="KW-0547">Nucleotide-binding</keyword>
<organism evidence="11 12">
    <name type="scientific">Aaosphaeria arxii CBS 175.79</name>
    <dbReference type="NCBI Taxonomy" id="1450172"/>
    <lineage>
        <taxon>Eukaryota</taxon>
        <taxon>Fungi</taxon>
        <taxon>Dikarya</taxon>
        <taxon>Ascomycota</taxon>
        <taxon>Pezizomycotina</taxon>
        <taxon>Dothideomycetes</taxon>
        <taxon>Pleosporomycetidae</taxon>
        <taxon>Pleosporales</taxon>
        <taxon>Pleosporales incertae sedis</taxon>
        <taxon>Aaosphaeria</taxon>
    </lineage>
</organism>
<accession>A0A6A5XJC4</accession>
<sequence>MEREQELTRTEPLDRYGLGGLHPVHIGDVFNEGRYRIVDKLGSGQSATVWVARDQYTNDSVVSLKFLSASETEKSHIELSIFRMIETMNLGHPGRQHVAKLLDHFYHEGPNGIHLCTVMEFVGPTLFDVLDVSPGECMKPNLARHVSRQLLLAVDYLHSIGIVHGDLNHGNILLRLPDPDEYLIFDKPQVREVINTNGFPLGAGYPKYVIEPIQIAEVWEDDVEIFHDIQIIDFGSCKSFTSFLDTRPDSVAHMPIIFTPPEVIFEKPFTKAIDIWTLACVTYTIATGDDLFEGGQRDRRDLIPEMYRAIGASAAPWLMDAIVDALARDVWNTLPPIRFPLWDDRMATLEERVRFNIFFNKKEEDSDEDDSNTESHEEDSIGKNNVEFTELLLNYLKAMLVVDPDKRATTTELLELEFVKDLGTEWLEVSDLYKSDTNSEGEEAQTDEADLSNQMAQMTLRRKRTS</sequence>
<dbReference type="Gene3D" id="3.30.200.20">
    <property type="entry name" value="Phosphorylase Kinase, domain 1"/>
    <property type="match status" value="1"/>
</dbReference>
<dbReference type="GO" id="GO:0004674">
    <property type="term" value="F:protein serine/threonine kinase activity"/>
    <property type="evidence" value="ECO:0007669"/>
    <property type="project" value="UniProtKB-KW"/>
</dbReference>
<dbReference type="InterPro" id="IPR000719">
    <property type="entry name" value="Prot_kinase_dom"/>
</dbReference>
<evidence type="ECO:0000256" key="9">
    <source>
        <dbReference type="SAM" id="MobiDB-lite"/>
    </source>
</evidence>
<evidence type="ECO:0000259" key="10">
    <source>
        <dbReference type="PROSITE" id="PS50011"/>
    </source>
</evidence>
<dbReference type="InterPro" id="IPR011009">
    <property type="entry name" value="Kinase-like_dom_sf"/>
</dbReference>
<dbReference type="PANTHER" id="PTHR47634">
    <property type="entry name" value="PROTEIN KINASE DOMAIN-CONTAINING PROTEIN-RELATED"/>
    <property type="match status" value="1"/>
</dbReference>
<dbReference type="Proteomes" id="UP000799778">
    <property type="component" value="Unassembled WGS sequence"/>
</dbReference>
<evidence type="ECO:0000313" key="12">
    <source>
        <dbReference type="Proteomes" id="UP000799778"/>
    </source>
</evidence>
<evidence type="ECO:0000256" key="8">
    <source>
        <dbReference type="ARBA" id="ARBA00048679"/>
    </source>
</evidence>
<evidence type="ECO:0000256" key="2">
    <source>
        <dbReference type="ARBA" id="ARBA00022527"/>
    </source>
</evidence>
<dbReference type="GO" id="GO:0050684">
    <property type="term" value="P:regulation of mRNA processing"/>
    <property type="evidence" value="ECO:0007669"/>
    <property type="project" value="TreeGrafter"/>
</dbReference>
<keyword evidence="2" id="KW-0723">Serine/threonine-protein kinase</keyword>
<reference evidence="11" key="1">
    <citation type="journal article" date="2020" name="Stud. Mycol.">
        <title>101 Dothideomycetes genomes: a test case for predicting lifestyles and emergence of pathogens.</title>
        <authorList>
            <person name="Haridas S."/>
            <person name="Albert R."/>
            <person name="Binder M."/>
            <person name="Bloem J."/>
            <person name="Labutti K."/>
            <person name="Salamov A."/>
            <person name="Andreopoulos B."/>
            <person name="Baker S."/>
            <person name="Barry K."/>
            <person name="Bills G."/>
            <person name="Bluhm B."/>
            <person name="Cannon C."/>
            <person name="Castanera R."/>
            <person name="Culley D."/>
            <person name="Daum C."/>
            <person name="Ezra D."/>
            <person name="Gonzalez J."/>
            <person name="Henrissat B."/>
            <person name="Kuo A."/>
            <person name="Liang C."/>
            <person name="Lipzen A."/>
            <person name="Lutzoni F."/>
            <person name="Magnuson J."/>
            <person name="Mondo S."/>
            <person name="Nolan M."/>
            <person name="Ohm R."/>
            <person name="Pangilinan J."/>
            <person name="Park H.-J."/>
            <person name="Ramirez L."/>
            <person name="Alfaro M."/>
            <person name="Sun H."/>
            <person name="Tritt A."/>
            <person name="Yoshinaga Y."/>
            <person name="Zwiers L.-H."/>
            <person name="Turgeon B."/>
            <person name="Goodwin S."/>
            <person name="Spatafora J."/>
            <person name="Crous P."/>
            <person name="Grigoriev I."/>
        </authorList>
    </citation>
    <scope>NUCLEOTIDE SEQUENCE</scope>
    <source>
        <strain evidence="11">CBS 175.79</strain>
    </source>
</reference>
<evidence type="ECO:0000313" key="11">
    <source>
        <dbReference type="EMBL" id="KAF2012931.1"/>
    </source>
</evidence>
<proteinExistence type="predicted"/>
<keyword evidence="5 11" id="KW-0418">Kinase</keyword>
<dbReference type="PROSITE" id="PS50011">
    <property type="entry name" value="PROTEIN_KINASE_DOM"/>
    <property type="match status" value="1"/>
</dbReference>
<evidence type="ECO:0000256" key="4">
    <source>
        <dbReference type="ARBA" id="ARBA00022741"/>
    </source>
</evidence>
<dbReference type="GO" id="GO:0000245">
    <property type="term" value="P:spliceosomal complex assembly"/>
    <property type="evidence" value="ECO:0007669"/>
    <property type="project" value="TreeGrafter"/>
</dbReference>
<evidence type="ECO:0000256" key="1">
    <source>
        <dbReference type="ARBA" id="ARBA00012513"/>
    </source>
</evidence>
<dbReference type="SMART" id="SM00220">
    <property type="entry name" value="S_TKc"/>
    <property type="match status" value="1"/>
</dbReference>
<dbReference type="Pfam" id="PF00069">
    <property type="entry name" value="Pkinase"/>
    <property type="match status" value="2"/>
</dbReference>
<keyword evidence="12" id="KW-1185">Reference proteome</keyword>
<dbReference type="EMBL" id="ML978072">
    <property type="protein sequence ID" value="KAF2012931.1"/>
    <property type="molecule type" value="Genomic_DNA"/>
</dbReference>
<evidence type="ECO:0000256" key="7">
    <source>
        <dbReference type="ARBA" id="ARBA00047899"/>
    </source>
</evidence>